<dbReference type="RefSeq" id="WP_102952390.1">
    <property type="nucleotide sequence ID" value="NZ_CP024847.1"/>
</dbReference>
<dbReference type="SUPFAM" id="SSF51735">
    <property type="entry name" value="NAD(P)-binding Rossmann-fold domains"/>
    <property type="match status" value="1"/>
</dbReference>
<comment type="similarity">
    <text evidence="1">Belongs to the Gfo/Idh/MocA family.</text>
</comment>
<dbReference type="Gene3D" id="3.40.50.720">
    <property type="entry name" value="NAD(P)-binding Rossmann-like Domain"/>
    <property type="match status" value="1"/>
</dbReference>
<proteinExistence type="inferred from homology"/>
<evidence type="ECO:0000313" key="6">
    <source>
        <dbReference type="Proteomes" id="UP000236655"/>
    </source>
</evidence>
<name>A0A2I7N9G5_9NEIS</name>
<evidence type="ECO:0000313" key="5">
    <source>
        <dbReference type="EMBL" id="AUR53104.1"/>
    </source>
</evidence>
<dbReference type="InterPro" id="IPR055170">
    <property type="entry name" value="GFO_IDH_MocA-like_dom"/>
</dbReference>
<dbReference type="GO" id="GO:0000166">
    <property type="term" value="F:nucleotide binding"/>
    <property type="evidence" value="ECO:0007669"/>
    <property type="project" value="InterPro"/>
</dbReference>
<evidence type="ECO:0000256" key="2">
    <source>
        <dbReference type="ARBA" id="ARBA00023002"/>
    </source>
</evidence>
<dbReference type="KEGG" id="nba:CUN60_12660"/>
<dbReference type="AlphaFoldDB" id="A0A2I7N9G5"/>
<dbReference type="SUPFAM" id="SSF55347">
    <property type="entry name" value="Glyceraldehyde-3-phosphate dehydrogenase-like, C-terminal domain"/>
    <property type="match status" value="1"/>
</dbReference>
<keyword evidence="2" id="KW-0560">Oxidoreductase</keyword>
<dbReference type="Pfam" id="PF22725">
    <property type="entry name" value="GFO_IDH_MocA_C3"/>
    <property type="match status" value="1"/>
</dbReference>
<organism evidence="5 6">
    <name type="scientific">Aquella oligotrophica</name>
    <dbReference type="NCBI Taxonomy" id="2067065"/>
    <lineage>
        <taxon>Bacteria</taxon>
        <taxon>Pseudomonadati</taxon>
        <taxon>Pseudomonadota</taxon>
        <taxon>Betaproteobacteria</taxon>
        <taxon>Neisseriales</taxon>
        <taxon>Neisseriaceae</taxon>
        <taxon>Aquella</taxon>
    </lineage>
</organism>
<protein>
    <recommendedName>
        <fullName evidence="7">Gfo/Idh/MocA family oxidoreductase</fullName>
    </recommendedName>
</protein>
<dbReference type="InterPro" id="IPR036291">
    <property type="entry name" value="NAD(P)-bd_dom_sf"/>
</dbReference>
<accession>A0A2I7N9G5</accession>
<dbReference type="Gene3D" id="3.30.360.10">
    <property type="entry name" value="Dihydrodipicolinate Reductase, domain 2"/>
    <property type="match status" value="1"/>
</dbReference>
<feature type="domain" description="Gfo/Idh/MocA-like oxidoreductase N-terminal" evidence="3">
    <location>
        <begin position="5"/>
        <end position="118"/>
    </location>
</feature>
<evidence type="ECO:0008006" key="7">
    <source>
        <dbReference type="Google" id="ProtNLM"/>
    </source>
</evidence>
<evidence type="ECO:0000256" key="1">
    <source>
        <dbReference type="ARBA" id="ARBA00010928"/>
    </source>
</evidence>
<dbReference type="PANTHER" id="PTHR43708:SF5">
    <property type="entry name" value="CONSERVED EXPRESSED OXIDOREDUCTASE (EUROFUNG)-RELATED"/>
    <property type="match status" value="1"/>
</dbReference>
<dbReference type="PANTHER" id="PTHR43708">
    <property type="entry name" value="CONSERVED EXPRESSED OXIDOREDUCTASE (EUROFUNG)"/>
    <property type="match status" value="1"/>
</dbReference>
<dbReference type="Proteomes" id="UP000236655">
    <property type="component" value="Chromosome"/>
</dbReference>
<reference evidence="6" key="1">
    <citation type="submission" date="2017-11" db="EMBL/GenBank/DDBJ databases">
        <authorList>
            <person name="Chan K.G."/>
            <person name="Lee L.S."/>
        </authorList>
    </citation>
    <scope>NUCLEOTIDE SEQUENCE [LARGE SCALE GENOMIC DNA]</scope>
    <source>
        <strain evidence="6">DSM 100970</strain>
    </source>
</reference>
<gene>
    <name evidence="5" type="ORF">CUN60_12660</name>
</gene>
<dbReference type="OrthoDB" id="8565814at2"/>
<feature type="domain" description="GFO/IDH/MocA-like oxidoreductase" evidence="4">
    <location>
        <begin position="135"/>
        <end position="253"/>
    </location>
</feature>
<dbReference type="Pfam" id="PF01408">
    <property type="entry name" value="GFO_IDH_MocA"/>
    <property type="match status" value="1"/>
</dbReference>
<evidence type="ECO:0000259" key="4">
    <source>
        <dbReference type="Pfam" id="PF22725"/>
    </source>
</evidence>
<sequence length="338" mass="37894">MAKYKVAVLGGGAIFSRHLAALQAYPEDYQFIGLFDPRASVIDKWRSQLPELKYYSSEEEVYQDSEVNCIVILTPSNLHYVQAKKALESSKSIIVEKPVSFDANQVLELESLAARYNVDAFCVLQVRINPSIAIAKRIMVEELLGDIRGVGLIQRWQRPLDYFSGWRGKYSSCGGVLFEFGIHYLDIMQQLLGTPKVLAANSFYTKFQGTDVSDTTYALFDFGSFGGTMEVSLAAEPRNIELSLTIMGSEGYLKLGGRSLDQIVACEFLDPERLARYKRICSEVLGVTIDNQVTIGACPHHPELYKQIIHNPDLFAIKNTHDVIQLVSEINALDKRSF</sequence>
<keyword evidence="6" id="KW-1185">Reference proteome</keyword>
<dbReference type="InterPro" id="IPR000683">
    <property type="entry name" value="Gfo/Idh/MocA-like_OxRdtase_N"/>
</dbReference>
<dbReference type="GO" id="GO:0016491">
    <property type="term" value="F:oxidoreductase activity"/>
    <property type="evidence" value="ECO:0007669"/>
    <property type="project" value="UniProtKB-KW"/>
</dbReference>
<dbReference type="InterPro" id="IPR051317">
    <property type="entry name" value="Gfo/Idh/MocA_oxidoreduct"/>
</dbReference>
<evidence type="ECO:0000259" key="3">
    <source>
        <dbReference type="Pfam" id="PF01408"/>
    </source>
</evidence>
<dbReference type="EMBL" id="CP024847">
    <property type="protein sequence ID" value="AUR53104.1"/>
    <property type="molecule type" value="Genomic_DNA"/>
</dbReference>